<evidence type="ECO:0000256" key="4">
    <source>
        <dbReference type="ARBA" id="ARBA00022679"/>
    </source>
</evidence>
<dbReference type="AlphaFoldDB" id="A0A402D470"/>
<dbReference type="GO" id="GO:0005886">
    <property type="term" value="C:plasma membrane"/>
    <property type="evidence" value="ECO:0007669"/>
    <property type="project" value="UniProtKB-SubCell"/>
</dbReference>
<reference evidence="9 10" key="1">
    <citation type="journal article" date="2019" name="Int. J. Syst. Evol. Microbiol.">
        <title>Capsulimonas corticalis gen. nov., sp. nov., an aerobic capsulated bacterium, of a novel bacterial order, Capsulimonadales ord. nov., of the class Armatimonadia of the phylum Armatimonadetes.</title>
        <authorList>
            <person name="Li J."/>
            <person name="Kudo C."/>
            <person name="Tonouchi A."/>
        </authorList>
    </citation>
    <scope>NUCLEOTIDE SEQUENCE [LARGE SCALE GENOMIC DNA]</scope>
    <source>
        <strain evidence="9 10">AX-7</strain>
    </source>
</reference>
<keyword evidence="7" id="KW-0472">Membrane</keyword>
<evidence type="ECO:0000256" key="7">
    <source>
        <dbReference type="ARBA" id="ARBA00023136"/>
    </source>
</evidence>
<dbReference type="InterPro" id="IPR050297">
    <property type="entry name" value="LipidA_mod_glycosyltrf_83"/>
</dbReference>
<dbReference type="OrthoDB" id="134460at2"/>
<keyword evidence="10" id="KW-1185">Reference proteome</keyword>
<evidence type="ECO:0000259" key="8">
    <source>
        <dbReference type="Pfam" id="PF13231"/>
    </source>
</evidence>
<evidence type="ECO:0000256" key="2">
    <source>
        <dbReference type="ARBA" id="ARBA00022475"/>
    </source>
</evidence>
<dbReference type="Proteomes" id="UP000287394">
    <property type="component" value="Chromosome"/>
</dbReference>
<comment type="subcellular location">
    <subcellularLocation>
        <location evidence="1">Cell membrane</location>
        <topology evidence="1">Multi-pass membrane protein</topology>
    </subcellularLocation>
</comment>
<evidence type="ECO:0000256" key="6">
    <source>
        <dbReference type="ARBA" id="ARBA00022989"/>
    </source>
</evidence>
<evidence type="ECO:0000256" key="3">
    <source>
        <dbReference type="ARBA" id="ARBA00022676"/>
    </source>
</evidence>
<protein>
    <recommendedName>
        <fullName evidence="8">Glycosyltransferase RgtA/B/C/D-like domain-containing protein</fullName>
    </recommendedName>
</protein>
<evidence type="ECO:0000256" key="5">
    <source>
        <dbReference type="ARBA" id="ARBA00022692"/>
    </source>
</evidence>
<keyword evidence="6" id="KW-1133">Transmembrane helix</keyword>
<sequence>MYARYRTRFFFAAILLLSLALRLWGIDWGLPSQTHYFSYHPDESVVLGVALGMNSLQGKLLPHFYNYGSLQIYLVNFADTFGYLFGAAPTLTPDPAAHPNQFARLYLIGRLLSALMGVGTVAALYAAGKSLWGRRAGLAAAALLAIAPLHAQHSHWLTVDVPGAFWATLSLLFAAKVLKDERFSWRGVLASAIFAGLAAATKYNLALSLLPLLAALWLRGSSERRQAVAGALGAIGAFAAAFVAACPGSVLESAKFIADIQYEALHVSQQPGDTFSNTGSGFVYHIVTNLSAGLGWPLLLAALASIVWAAKRRSQGDGLLAAFALPYYLLIGLAAVRYARYALPLIPILCLWAGRAIADISLAKTANTQRLGLACALTISALTFGWTIILIAPMSQADPRDLALAWIQSRTNLGIQTAFPTMPWFQTAPLSPYFCAPRPGTWKQIQIATDDERILYRNKDWDSATAQQQHPTFVVLSQYDTRDALRLGNKDAEQYMAMLSSDYRLGAQFGGYRLFGGPVLTLPHDMLYANPNISLYVKR</sequence>
<dbReference type="PANTHER" id="PTHR33908">
    <property type="entry name" value="MANNOSYLTRANSFERASE YKCB-RELATED"/>
    <property type="match status" value="1"/>
</dbReference>
<evidence type="ECO:0000256" key="1">
    <source>
        <dbReference type="ARBA" id="ARBA00004651"/>
    </source>
</evidence>
<proteinExistence type="predicted"/>
<keyword evidence="3" id="KW-0328">Glycosyltransferase</keyword>
<name>A0A402D470_9BACT</name>
<accession>A0A402D470</accession>
<dbReference type="GO" id="GO:0016763">
    <property type="term" value="F:pentosyltransferase activity"/>
    <property type="evidence" value="ECO:0007669"/>
    <property type="project" value="TreeGrafter"/>
</dbReference>
<feature type="domain" description="Glycosyltransferase RgtA/B/C/D-like" evidence="8">
    <location>
        <begin position="110"/>
        <end position="235"/>
    </location>
</feature>
<keyword evidence="4" id="KW-0808">Transferase</keyword>
<evidence type="ECO:0000313" key="9">
    <source>
        <dbReference type="EMBL" id="BDI29213.1"/>
    </source>
</evidence>
<dbReference type="InterPro" id="IPR038731">
    <property type="entry name" value="RgtA/B/C-like"/>
</dbReference>
<dbReference type="PANTHER" id="PTHR33908:SF11">
    <property type="entry name" value="MEMBRANE PROTEIN"/>
    <property type="match status" value="1"/>
</dbReference>
<dbReference type="Pfam" id="PF13231">
    <property type="entry name" value="PMT_2"/>
    <property type="match status" value="1"/>
</dbReference>
<organism evidence="9 10">
    <name type="scientific">Capsulimonas corticalis</name>
    <dbReference type="NCBI Taxonomy" id="2219043"/>
    <lineage>
        <taxon>Bacteria</taxon>
        <taxon>Bacillati</taxon>
        <taxon>Armatimonadota</taxon>
        <taxon>Armatimonadia</taxon>
        <taxon>Capsulimonadales</taxon>
        <taxon>Capsulimonadaceae</taxon>
        <taxon>Capsulimonas</taxon>
    </lineage>
</organism>
<gene>
    <name evidence="9" type="ORF">CCAX7_12640</name>
</gene>
<dbReference type="KEGG" id="ccot:CCAX7_12640"/>
<evidence type="ECO:0000313" key="10">
    <source>
        <dbReference type="Proteomes" id="UP000287394"/>
    </source>
</evidence>
<dbReference type="EMBL" id="AP025739">
    <property type="protein sequence ID" value="BDI29213.1"/>
    <property type="molecule type" value="Genomic_DNA"/>
</dbReference>
<dbReference type="GO" id="GO:0009103">
    <property type="term" value="P:lipopolysaccharide biosynthetic process"/>
    <property type="evidence" value="ECO:0007669"/>
    <property type="project" value="UniProtKB-ARBA"/>
</dbReference>
<keyword evidence="5" id="KW-0812">Transmembrane</keyword>
<keyword evidence="2" id="KW-1003">Cell membrane</keyword>